<dbReference type="PROSITE" id="PS50082">
    <property type="entry name" value="WD_REPEATS_2"/>
    <property type="match status" value="2"/>
</dbReference>
<name>A0A7J6Y6S0_TRYCR</name>
<feature type="region of interest" description="Disordered" evidence="3">
    <location>
        <begin position="2559"/>
        <end position="2590"/>
    </location>
</feature>
<feature type="compositionally biased region" description="Polar residues" evidence="3">
    <location>
        <begin position="2254"/>
        <end position="2269"/>
    </location>
</feature>
<feature type="compositionally biased region" description="Low complexity" evidence="3">
    <location>
        <begin position="2215"/>
        <end position="2235"/>
    </location>
</feature>
<protein>
    <recommendedName>
        <fullName evidence="4">TROVE domain-containing protein</fullName>
    </recommendedName>
</protein>
<feature type="region of interest" description="Disordered" evidence="3">
    <location>
        <begin position="182"/>
        <end position="209"/>
    </location>
</feature>
<organism evidence="5 6">
    <name type="scientific">Trypanosoma cruzi</name>
    <dbReference type="NCBI Taxonomy" id="5693"/>
    <lineage>
        <taxon>Eukaryota</taxon>
        <taxon>Discoba</taxon>
        <taxon>Euglenozoa</taxon>
        <taxon>Kinetoplastea</taxon>
        <taxon>Metakinetoplastina</taxon>
        <taxon>Trypanosomatida</taxon>
        <taxon>Trypanosomatidae</taxon>
        <taxon>Trypanosoma</taxon>
        <taxon>Schizotrypanum</taxon>
    </lineage>
</organism>
<evidence type="ECO:0000256" key="3">
    <source>
        <dbReference type="SAM" id="MobiDB-lite"/>
    </source>
</evidence>
<evidence type="ECO:0000256" key="2">
    <source>
        <dbReference type="PROSITE-ProRule" id="PRU00221"/>
    </source>
</evidence>
<dbReference type="Gene3D" id="2.130.10.10">
    <property type="entry name" value="YVTN repeat-like/Quinoprotein amine dehydrogenase"/>
    <property type="match status" value="3"/>
</dbReference>
<evidence type="ECO:0000259" key="4">
    <source>
        <dbReference type="PROSITE" id="PS50988"/>
    </source>
</evidence>
<dbReference type="InterPro" id="IPR027417">
    <property type="entry name" value="P-loop_NTPase"/>
</dbReference>
<dbReference type="Pfam" id="PF00400">
    <property type="entry name" value="WD40"/>
    <property type="match status" value="6"/>
</dbReference>
<feature type="domain" description="TROVE" evidence="4">
    <location>
        <begin position="58"/>
        <end position="463"/>
    </location>
</feature>
<dbReference type="GO" id="GO:0003720">
    <property type="term" value="F:telomerase activity"/>
    <property type="evidence" value="ECO:0007669"/>
    <property type="project" value="TreeGrafter"/>
</dbReference>
<dbReference type="InterPro" id="IPR025139">
    <property type="entry name" value="DUF4062"/>
</dbReference>
<feature type="region of interest" description="Disordered" evidence="3">
    <location>
        <begin position="2183"/>
        <end position="2269"/>
    </location>
</feature>
<dbReference type="Pfam" id="PF05731">
    <property type="entry name" value="TROVE"/>
    <property type="match status" value="1"/>
</dbReference>
<evidence type="ECO:0000313" key="5">
    <source>
        <dbReference type="EMBL" id="KAF5222369.1"/>
    </source>
</evidence>
<feature type="region of interest" description="Disordered" evidence="3">
    <location>
        <begin position="27"/>
        <end position="46"/>
    </location>
</feature>
<keyword evidence="1" id="KW-0677">Repeat</keyword>
<sequence>MASMGNESKCEHPAAFFDMRDVENRQKATAGGYATDGDDDDEDNHSTMSFVGELAAELREEKDELIGRVSASLMQEVNFTARHRRKDMYKSDEYKNAKRIAFLVHAISLEDGEFVLKLALYVRRELYIRYTAALLVALCAYEPKCQPFLKCYMRHIICLPSDWLNIANIAMQRPHLSLALEANTSDDGSRSTSTTSTVKEEQRGGKGRSLPNALRRALVETFSMFDDHSLSKYNTERSVKKFCRGKRFFEKEWGNSGGTRSVRPLTMKDYIRRLHISQPAYVVCCILGKRYPNTEEEFRERGLDEGGKRTFDKAFCGRRMRLPIAQVWEVQISLRGNKGKVWDDMVAKNQLPFMATLRNLRSIIYQGCSEATHVAIIRRLMSEEQVIASRQFPYQFLRAYEALENSPDDICKFSKNLNGRRRNNRHDFFRDTEVVKILKKRYMDALERSTEISMRRNITPIRGMSIVIIDTDTDLLKSLNGGRSKMEEAAMLAVGLKYACEHCVLLVALRDVYRVIDWDFRNTGNMLQHVKMIKKICYKAWGLDTSLLSVIESKGNSEVFPYAYLDDLIERRMNIQSIVVMGSRHSCYSGKNDAPSLGDLPEYLRRIRRTCNEDLLFLSLRAFTETDEKAELRYCHKNDVLLTGFSDAVLRFVAERNSGGARRYIERIDEVYDVNRMTVRPGQMSEGELRALKRMALLEKERCAHKDSCAAESLLGGGGGFTDTQISSASGIAMMTSAPQRQLPTPPMLPPLPTLQSTTRKTPDALPLTPAGPVTPIRFLTPEKGFLSTYRECRFFISSTFIDMNSERNALVLEVFPRLRRWAAEEKLFVNIVEVDLRWGITEDASSSDLSLSVCLNEVSRCSPFFIGVLGSRYGYCPPTLYHRVDEDVDAEDFTWLQQFPHENSARMSVTEMEMRHAMFTAARRTGRQAPRTMAFFLRDHSALMGSLPAEDREAYAPDTPTTMQSISKLSGHLKAQGVPMIPYNATGMSPRSDAFFAASMDLTKKTALHVPLDMTDFSRKAFVALKSIILQYCGRPDDASESVKGLKDSGDQEQQQKIYRDGNVNGTEVRGTLYEEECMDQVSFTTTLLKKFVPPQGLMEKLSFFALTGRLPTDAPSPAVVDTTSTSTFYSTADNKAANFNGSYDTSNHEKSSNVLLLQGSEGNGLSSVSTAVASNLVHMENSGILVVYFACQASDGSLRRLVYYLVFSLVYRLRLQEDFCVHESDSVTTLLQLLSRVYSAARKKSNICIILDGMEKSSYAAEILSNLGWIVLSSNTLGVRFIVTTALSSPFATALRLRVPPALSITLPDLNMPERAELVRRHLASYGKRLQESFRVNELKILLRKQNANQASYLTYAITYLRLFSSFDTLRADIAKLPSTLLQLHTETYKKLEERFGVETCRTVLVSLYLSQNLSGLKEYNLYRLVSNVANASRLVALLTGTCLRVARKRVLISNASFEASIAARYIPSSSNVVDAYANMLAAELYFRPLLTDVSRYEIRDSIRIAMDSIKRGSLETCVFRPERYRPSQLLALLHFSLRSKEYDAFATIASYVTFIEYLLVNATYLQRFMNVLLQASTANSLLSRQLQSIIDFMQSEYHVLMDRPKLLRQCIRNLPGCKKNFHGLDYNSGGNPNTDDMSGSTIGGGGKPCTWINWLNSSQHGEEGRTLAFPTTEPLLCVALSDDGKFMAVGGEDSMVRVVPIGALDQISASLKHMASVTAIAFFPSRSHILLTGCRRGILRVWSLEDNSLLQQGMIENTRCISSLACHPTKSIVCSGSHDGICAVWHVVSNAVESAVRPALRPIQLLNHHRAPVSCVTYHNLGEILATGSWEGLVYFINMERPVDVGESEKDNPLKYVHQVFDTHSPVRALAFLPSMVVTCAVALYNGEICLYDYASALCSARLTLHAGIPITSIAFSPDAKLMASANERGNVRITYAGVAGTVICTLNGHRQPVTSVAFHKQKPSTLFTSSADKSLKEWSFGQNDRQKCMEMRGTHVMIVTACAAASDGSFFVTGGMEGTAFVFAGREVVGAGAFYNTDGKEDFFAPHFVLAHEHHRVSCIRIVMQNSRILCGTAAGEVFIWASSPGLNHREGRLLQRIRVVKKDAYPVVFIECNEVNVTGVDDDGRQVDNLSAANSHRSSCNWAMALTTNGMVAAWEIYDDDTATRSLKNKWVNETLSGKTSAASDDDAETNTLQSTDANSEEMSHANSATSGVKSSSETTGSSRGTCETSALSNSQDVHGNHARMKPSLNKSSSVHDAQDTSGQVTIQRASLRWVGQTDESPVWNELRQQTPTFTSESVNSYIISSNDAEEIIAAVSLVRNSQTNRLKANSQNEAIEAHVAPPDAHHYAWLLCGLYIAVGRLRCHLLLPSLQRAIVLPMQNPLQLDYFVSDGAPNGSIGNHMLKKGDFFLSASNSARVKKSWVESEDGNISTAVLFALGTSLGTVLLLEAAYDAQENGPTSVEVEDPLDNLMLKEQQRTRLTLRHVTHILGNHGDRIPVDSITLTTIKEDSREPILQRDALTTLQVVVGCRDGSTRLFTVFPFREMVDGYADSVDTSNGDANLKAEKGNEEGEEEEEDKEKEVADARRRDLWNEEGIFFASSGITALTVMRMPEKVSPTRSHVDKTLENYNNLLPSAAPKFTASMSSSFRHIMYIAGDWLGNVYQLRLERDEGNKKTGGNMKPFTTLRWAPERNWMDGLHRPAAMGAEQHGWGWRSETLFPSYHEHTDEAALALNVQRVADWRREERRITSMFVSPQGNLTAALADDVSRADSRNSKLVPPRPILTSSPVAAATNSAENTAGVPPYELILEKMPAGLDPSQRREWLQRRQRLLVEALQAQRNAVKARAVLAEYSKDALLSLGVSLTM</sequence>
<dbReference type="SUPFAM" id="SSF50978">
    <property type="entry name" value="WD40 repeat-like"/>
    <property type="match status" value="1"/>
</dbReference>
<dbReference type="PANTHER" id="PTHR44791:SF1">
    <property type="entry name" value="TELOMERASE PROTEIN COMPONENT 1"/>
    <property type="match status" value="1"/>
</dbReference>
<dbReference type="SUPFAM" id="SSF140864">
    <property type="entry name" value="TROVE domain-like"/>
    <property type="match status" value="1"/>
</dbReference>
<dbReference type="SUPFAM" id="SSF52540">
    <property type="entry name" value="P-loop containing nucleoside triphosphate hydrolases"/>
    <property type="match status" value="1"/>
</dbReference>
<dbReference type="InterPro" id="IPR037214">
    <property type="entry name" value="TROVE_dom_sf"/>
</dbReference>
<keyword evidence="2" id="KW-0853">WD repeat</keyword>
<dbReference type="CDD" id="cd00200">
    <property type="entry name" value="WD40"/>
    <property type="match status" value="1"/>
</dbReference>
<dbReference type="GO" id="GO:0070034">
    <property type="term" value="F:telomerase RNA binding"/>
    <property type="evidence" value="ECO:0007669"/>
    <property type="project" value="TreeGrafter"/>
</dbReference>
<dbReference type="InterPro" id="IPR036322">
    <property type="entry name" value="WD40_repeat_dom_sf"/>
</dbReference>
<dbReference type="EMBL" id="JABDHM010000028">
    <property type="protein sequence ID" value="KAF5222369.1"/>
    <property type="molecule type" value="Genomic_DNA"/>
</dbReference>
<reference evidence="5 6" key="1">
    <citation type="journal article" date="2019" name="Genome Biol. Evol.">
        <title>Nanopore Sequencing Significantly Improves Genome Assembly of the Protozoan Parasite Trypanosoma cruzi.</title>
        <authorList>
            <person name="Diaz-Viraque F."/>
            <person name="Pita S."/>
            <person name="Greif G."/>
            <person name="de Souza R.C.M."/>
            <person name="Iraola G."/>
            <person name="Robello C."/>
        </authorList>
    </citation>
    <scope>NUCLEOTIDE SEQUENCE [LARGE SCALE GENOMIC DNA]</scope>
    <source>
        <strain evidence="5 6">Berenice</strain>
    </source>
</reference>
<dbReference type="Pfam" id="PF13271">
    <property type="entry name" value="DUF4062"/>
    <property type="match status" value="1"/>
</dbReference>
<feature type="repeat" description="WD" evidence="2">
    <location>
        <begin position="1713"/>
        <end position="1755"/>
    </location>
</feature>
<proteinExistence type="predicted"/>
<dbReference type="VEuPathDB" id="TriTrypDB:BCY84_13442"/>
<dbReference type="Pfam" id="PF24883">
    <property type="entry name" value="NPHP3_N"/>
    <property type="match status" value="1"/>
</dbReference>
<gene>
    <name evidence="5" type="ORF">ECC02_004650</name>
</gene>
<dbReference type="PANTHER" id="PTHR44791">
    <property type="entry name" value="TELOMERASE PROTEIN COMPONENT 1 TEP1"/>
    <property type="match status" value="1"/>
</dbReference>
<dbReference type="InterPro" id="IPR015943">
    <property type="entry name" value="WD40/YVTN_repeat-like_dom_sf"/>
</dbReference>
<dbReference type="GO" id="GO:0000722">
    <property type="term" value="P:telomere maintenance via recombination"/>
    <property type="evidence" value="ECO:0007669"/>
    <property type="project" value="TreeGrafter"/>
</dbReference>
<dbReference type="VEuPathDB" id="TriTrypDB:ECC02_004650"/>
<dbReference type="PROSITE" id="PS50294">
    <property type="entry name" value="WD_REPEATS_REGION"/>
    <property type="match status" value="1"/>
</dbReference>
<accession>A0A7J6Y6S0</accession>
<dbReference type="InterPro" id="IPR001680">
    <property type="entry name" value="WD40_rpt"/>
</dbReference>
<evidence type="ECO:0000313" key="6">
    <source>
        <dbReference type="Proteomes" id="UP000583944"/>
    </source>
</evidence>
<dbReference type="InterPro" id="IPR008858">
    <property type="entry name" value="TROVE_dom"/>
</dbReference>
<evidence type="ECO:0000256" key="1">
    <source>
        <dbReference type="ARBA" id="ARBA00022737"/>
    </source>
</evidence>
<feature type="repeat" description="WD" evidence="2">
    <location>
        <begin position="1950"/>
        <end position="1983"/>
    </location>
</feature>
<comment type="caution">
    <text evidence="5">The sequence shown here is derived from an EMBL/GenBank/DDBJ whole genome shotgun (WGS) entry which is preliminary data.</text>
</comment>
<dbReference type="InterPro" id="IPR052652">
    <property type="entry name" value="Telomerase_Complex_Comp"/>
</dbReference>
<dbReference type="InterPro" id="IPR056884">
    <property type="entry name" value="NPHP3-like_N"/>
</dbReference>
<dbReference type="Proteomes" id="UP000583944">
    <property type="component" value="Unassembled WGS sequence"/>
</dbReference>
<dbReference type="SMART" id="SM00320">
    <property type="entry name" value="WD40"/>
    <property type="match status" value="9"/>
</dbReference>
<dbReference type="GO" id="GO:0005697">
    <property type="term" value="C:telomerase holoenzyme complex"/>
    <property type="evidence" value="ECO:0007669"/>
    <property type="project" value="TreeGrafter"/>
</dbReference>
<dbReference type="PROSITE" id="PS50988">
    <property type="entry name" value="TROVE"/>
    <property type="match status" value="1"/>
</dbReference>